<evidence type="ECO:0000256" key="1">
    <source>
        <dbReference type="ARBA" id="ARBA00023015"/>
    </source>
</evidence>
<evidence type="ECO:0000313" key="8">
    <source>
        <dbReference type="Proteomes" id="UP000241890"/>
    </source>
</evidence>
<keyword evidence="5" id="KW-0812">Transmembrane</keyword>
<dbReference type="Proteomes" id="UP000241890">
    <property type="component" value="Unassembled WGS sequence"/>
</dbReference>
<dbReference type="EMBL" id="BEYU01000181">
    <property type="protein sequence ID" value="GBG34152.1"/>
    <property type="molecule type" value="Genomic_DNA"/>
</dbReference>
<dbReference type="InParanoid" id="A0A2R5GTG3"/>
<gene>
    <name evidence="7" type="ORF">FCC1311_103762</name>
</gene>
<dbReference type="PANTHER" id="PTHR23351">
    <property type="entry name" value="FOS TRANSCRIPTION FACTOR-RELATED"/>
    <property type="match status" value="1"/>
</dbReference>
<keyword evidence="5" id="KW-0472">Membrane</keyword>
<accession>A0A2R5GTG3</accession>
<evidence type="ECO:0000256" key="2">
    <source>
        <dbReference type="ARBA" id="ARBA00023125"/>
    </source>
</evidence>
<dbReference type="GO" id="GO:0000978">
    <property type="term" value="F:RNA polymerase II cis-regulatory region sequence-specific DNA binding"/>
    <property type="evidence" value="ECO:0007669"/>
    <property type="project" value="TreeGrafter"/>
</dbReference>
<proteinExistence type="predicted"/>
<dbReference type="PROSITE" id="PS50217">
    <property type="entry name" value="BZIP"/>
    <property type="match status" value="1"/>
</dbReference>
<dbReference type="PANTHER" id="PTHR23351:SF24">
    <property type="entry name" value="ACTIVATING TRANSCRIPTION FACTOR 3-RELATED"/>
    <property type="match status" value="1"/>
</dbReference>
<evidence type="ECO:0000256" key="3">
    <source>
        <dbReference type="ARBA" id="ARBA00023163"/>
    </source>
</evidence>
<evidence type="ECO:0000256" key="5">
    <source>
        <dbReference type="SAM" id="Phobius"/>
    </source>
</evidence>
<keyword evidence="3" id="KW-0804">Transcription</keyword>
<dbReference type="GO" id="GO:0005634">
    <property type="term" value="C:nucleus"/>
    <property type="evidence" value="ECO:0007669"/>
    <property type="project" value="TreeGrafter"/>
</dbReference>
<sequence length="368" mass="39431">MEHGEDWLQTLLADESESFVASAFADDLTGTYSDSEGSMSTSTSPFADTDNTFLLDGFDFPDPSALSEDIGLPNIPPFEELSADLSPEMHVMDTLAPAPESSSAGLPSARPAFTSAASTRSSGSSTSGYSSSGTADSSTFSAGAPPSAEKVRQMKLKKKRERNRILAAESRQRRKDHMELLEKENAALRSRVQALEAEVASLRGHPQSHAQTLTQHENNSNAARARANAVTMRSTKMGAAAMAVATSMVVLTDSSEASASGASSCEMISFWALGLDLVSGSGVDLDRLFLHSLILFVCLALSLAVVALYYFRVLRPKGDELCAVKQPETTNDAKLPFYTKHRARYTAFDASSSCLSSRAWTSSTLRAR</sequence>
<name>A0A2R5GTG3_9STRA</name>
<dbReference type="GO" id="GO:0000981">
    <property type="term" value="F:DNA-binding transcription factor activity, RNA polymerase II-specific"/>
    <property type="evidence" value="ECO:0007669"/>
    <property type="project" value="TreeGrafter"/>
</dbReference>
<keyword evidence="5" id="KW-1133">Transmembrane helix</keyword>
<dbReference type="Pfam" id="PF07716">
    <property type="entry name" value="bZIP_2"/>
    <property type="match status" value="1"/>
</dbReference>
<feature type="compositionally biased region" description="Basic residues" evidence="4">
    <location>
        <begin position="153"/>
        <end position="162"/>
    </location>
</feature>
<dbReference type="SUPFAM" id="SSF57959">
    <property type="entry name" value="Leucine zipper domain"/>
    <property type="match status" value="1"/>
</dbReference>
<dbReference type="InterPro" id="IPR000837">
    <property type="entry name" value="AP-1"/>
</dbReference>
<dbReference type="InterPro" id="IPR004827">
    <property type="entry name" value="bZIP"/>
</dbReference>
<feature type="region of interest" description="Disordered" evidence="4">
    <location>
        <begin position="97"/>
        <end position="162"/>
    </location>
</feature>
<evidence type="ECO:0000259" key="6">
    <source>
        <dbReference type="PROSITE" id="PS50217"/>
    </source>
</evidence>
<dbReference type="InterPro" id="IPR046347">
    <property type="entry name" value="bZIP_sf"/>
</dbReference>
<organism evidence="7 8">
    <name type="scientific">Hondaea fermentalgiana</name>
    <dbReference type="NCBI Taxonomy" id="2315210"/>
    <lineage>
        <taxon>Eukaryota</taxon>
        <taxon>Sar</taxon>
        <taxon>Stramenopiles</taxon>
        <taxon>Bigyra</taxon>
        <taxon>Labyrinthulomycetes</taxon>
        <taxon>Thraustochytrida</taxon>
        <taxon>Thraustochytriidae</taxon>
        <taxon>Hondaea</taxon>
    </lineage>
</organism>
<feature type="transmembrane region" description="Helical" evidence="5">
    <location>
        <begin position="288"/>
        <end position="311"/>
    </location>
</feature>
<comment type="caution">
    <text evidence="7">The sequence shown here is derived from an EMBL/GenBank/DDBJ whole genome shotgun (WGS) entry which is preliminary data.</text>
</comment>
<evidence type="ECO:0000256" key="4">
    <source>
        <dbReference type="SAM" id="MobiDB-lite"/>
    </source>
</evidence>
<protein>
    <submittedName>
        <fullName evidence="7">Transcription factor AP-1</fullName>
    </submittedName>
</protein>
<dbReference type="CDD" id="cd14686">
    <property type="entry name" value="bZIP"/>
    <property type="match status" value="1"/>
</dbReference>
<keyword evidence="1" id="KW-0805">Transcription regulation</keyword>
<reference evidence="7 8" key="1">
    <citation type="submission" date="2017-12" db="EMBL/GenBank/DDBJ databases">
        <title>Sequencing, de novo assembly and annotation of complete genome of a new Thraustochytrid species, strain FCC1311.</title>
        <authorList>
            <person name="Sedici K."/>
            <person name="Godart F."/>
            <person name="Aiese Cigliano R."/>
            <person name="Sanseverino W."/>
            <person name="Barakat M."/>
            <person name="Ortet P."/>
            <person name="Marechal E."/>
            <person name="Cagnac O."/>
            <person name="Amato A."/>
        </authorList>
    </citation>
    <scope>NUCLEOTIDE SEQUENCE [LARGE SCALE GENOMIC DNA]</scope>
</reference>
<feature type="compositionally biased region" description="Low complexity" evidence="4">
    <location>
        <begin position="107"/>
        <end position="144"/>
    </location>
</feature>
<dbReference type="Gene3D" id="1.20.5.170">
    <property type="match status" value="1"/>
</dbReference>
<dbReference type="AlphaFoldDB" id="A0A2R5GTG3"/>
<dbReference type="SMART" id="SM00338">
    <property type="entry name" value="BRLZ"/>
    <property type="match status" value="1"/>
</dbReference>
<keyword evidence="8" id="KW-1185">Reference proteome</keyword>
<evidence type="ECO:0000313" key="7">
    <source>
        <dbReference type="EMBL" id="GBG34152.1"/>
    </source>
</evidence>
<keyword evidence="2" id="KW-0238">DNA-binding</keyword>
<feature type="domain" description="BZIP" evidence="6">
    <location>
        <begin position="153"/>
        <end position="203"/>
    </location>
</feature>